<accession>A0A099W621</accession>
<proteinExistence type="inferred from homology"/>
<feature type="chain" id="PRO_5039727485" evidence="4">
    <location>
        <begin position="23"/>
        <end position="425"/>
    </location>
</feature>
<name>A0A099W621_9LIST</name>
<dbReference type="eggNOG" id="COG1653">
    <property type="taxonomic scope" value="Bacteria"/>
</dbReference>
<dbReference type="GO" id="GO:0055052">
    <property type="term" value="C:ATP-binding cassette (ABC) transporter complex, substrate-binding subunit-containing"/>
    <property type="evidence" value="ECO:0007669"/>
    <property type="project" value="TreeGrafter"/>
</dbReference>
<evidence type="ECO:0000313" key="6">
    <source>
        <dbReference type="Proteomes" id="UP000029844"/>
    </source>
</evidence>
<dbReference type="STRING" id="1552123.EP57_11025"/>
<dbReference type="GO" id="GO:0015768">
    <property type="term" value="P:maltose transport"/>
    <property type="evidence" value="ECO:0007669"/>
    <property type="project" value="TreeGrafter"/>
</dbReference>
<organism evidence="5 6">
    <name type="scientific">Listeria booriae</name>
    <dbReference type="NCBI Taxonomy" id="1552123"/>
    <lineage>
        <taxon>Bacteria</taxon>
        <taxon>Bacillati</taxon>
        <taxon>Bacillota</taxon>
        <taxon>Bacilli</taxon>
        <taxon>Bacillales</taxon>
        <taxon>Listeriaceae</taxon>
        <taxon>Listeria</taxon>
    </lineage>
</organism>
<gene>
    <name evidence="5" type="ORF">EP57_11025</name>
</gene>
<dbReference type="RefSeq" id="WP_036086605.1">
    <property type="nucleotide sequence ID" value="NZ_CBCSHQ010000002.1"/>
</dbReference>
<dbReference type="PROSITE" id="PS51257">
    <property type="entry name" value="PROKAR_LIPOPROTEIN"/>
    <property type="match status" value="1"/>
</dbReference>
<evidence type="ECO:0000256" key="2">
    <source>
        <dbReference type="ARBA" id="ARBA00022448"/>
    </source>
</evidence>
<dbReference type="GeneID" id="58717897"/>
<dbReference type="Pfam" id="PF01547">
    <property type="entry name" value="SBP_bac_1"/>
    <property type="match status" value="1"/>
</dbReference>
<evidence type="ECO:0000313" key="5">
    <source>
        <dbReference type="EMBL" id="KGL40417.1"/>
    </source>
</evidence>
<keyword evidence="3 4" id="KW-0732">Signal</keyword>
<comment type="caution">
    <text evidence="5">The sequence shown here is derived from an EMBL/GenBank/DDBJ whole genome shotgun (WGS) entry which is preliminary data.</text>
</comment>
<keyword evidence="2" id="KW-0813">Transport</keyword>
<evidence type="ECO:0000256" key="1">
    <source>
        <dbReference type="ARBA" id="ARBA00008520"/>
    </source>
</evidence>
<dbReference type="Proteomes" id="UP000029844">
    <property type="component" value="Unassembled WGS sequence"/>
</dbReference>
<dbReference type="CDD" id="cd14748">
    <property type="entry name" value="PBP2_UgpB"/>
    <property type="match status" value="1"/>
</dbReference>
<evidence type="ECO:0000256" key="4">
    <source>
        <dbReference type="SAM" id="SignalP"/>
    </source>
</evidence>
<comment type="similarity">
    <text evidence="1">Belongs to the bacterial solute-binding protein 1 family.</text>
</comment>
<dbReference type="GO" id="GO:1901982">
    <property type="term" value="F:maltose binding"/>
    <property type="evidence" value="ECO:0007669"/>
    <property type="project" value="TreeGrafter"/>
</dbReference>
<evidence type="ECO:0000256" key="3">
    <source>
        <dbReference type="ARBA" id="ARBA00022729"/>
    </source>
</evidence>
<dbReference type="PANTHER" id="PTHR30061:SF50">
    <property type="entry name" value="MALTOSE_MALTODEXTRIN-BINDING PERIPLASMIC PROTEIN"/>
    <property type="match status" value="1"/>
</dbReference>
<dbReference type="InterPro" id="IPR006059">
    <property type="entry name" value="SBP"/>
</dbReference>
<feature type="signal peptide" evidence="4">
    <location>
        <begin position="1"/>
        <end position="22"/>
    </location>
</feature>
<keyword evidence="6" id="KW-1185">Reference proteome</keyword>
<reference evidence="5 6" key="1">
    <citation type="submission" date="2014-05" db="EMBL/GenBank/DDBJ databases">
        <title>Novel Listeriaceae from food processing environments.</title>
        <authorList>
            <person name="den Bakker H.C."/>
        </authorList>
    </citation>
    <scope>NUCLEOTIDE SEQUENCE [LARGE SCALE GENOMIC DNA]</scope>
    <source>
        <strain evidence="5 6">FSL A5-0281</strain>
    </source>
</reference>
<dbReference type="SUPFAM" id="SSF53850">
    <property type="entry name" value="Periplasmic binding protein-like II"/>
    <property type="match status" value="1"/>
</dbReference>
<dbReference type="OrthoDB" id="9782846at2"/>
<dbReference type="Gene3D" id="3.40.190.10">
    <property type="entry name" value="Periplasmic binding protein-like II"/>
    <property type="match status" value="1"/>
</dbReference>
<dbReference type="EMBL" id="JNFA01000024">
    <property type="protein sequence ID" value="KGL40417.1"/>
    <property type="molecule type" value="Genomic_DNA"/>
</dbReference>
<dbReference type="AlphaFoldDB" id="A0A099W621"/>
<protein>
    <submittedName>
        <fullName evidence="5">ABC transporter substrate-binding protein</fullName>
    </submittedName>
</protein>
<dbReference type="PANTHER" id="PTHR30061">
    <property type="entry name" value="MALTOSE-BINDING PERIPLASMIC PROTEIN"/>
    <property type="match status" value="1"/>
</dbReference>
<dbReference type="GO" id="GO:0042956">
    <property type="term" value="P:maltodextrin transmembrane transport"/>
    <property type="evidence" value="ECO:0007669"/>
    <property type="project" value="TreeGrafter"/>
</dbReference>
<sequence length="425" mass="46465">MKKAIKLVGVLTAVFALMFTVACGNGEKDNASAGNGGKTLTLGVWKGTEAENTTRKKLIADFEKASGIKVKEKVYNDYETQLQTDLVGGTAPDVFYVDAYLAPSLIEKKVLAPLDDYITKTKDFDTEDFYKPVYKAFTGEDKVQYGLSKDYSTLGIFYNEKMFADAGIDPNTIPTTADKMGAFLENLKAKLPKDVVPSAFTADLARQMYIAQSSGEPIITKDGYSNLDNPKIITALQPLVDWYQKGLIKRPADLGQDWSGDSFGAGKAAMMVEGNWAIAHLEQNFPDVKFGTKEVPTIDGKKGTMVFTVSYAMNAAAKDKDAAWELIEYFTGKTGMKTWAEGASVLPSRQSVAKEMNIESDAILQPFVAGAEYATPWQDGTTLSIVSDQYKNMLPSALKGEMTLKEAMKKATETANNDIKTQLKN</sequence>